<proteinExistence type="predicted"/>
<evidence type="ECO:0000313" key="4">
    <source>
        <dbReference type="Proteomes" id="UP000835052"/>
    </source>
</evidence>
<keyword evidence="4" id="KW-1185">Reference proteome</keyword>
<accession>A0A8S1GQA1</accession>
<feature type="region of interest" description="Disordered" evidence="1">
    <location>
        <begin position="146"/>
        <end position="168"/>
    </location>
</feature>
<evidence type="ECO:0000313" key="3">
    <source>
        <dbReference type="EMBL" id="CAD6185429.1"/>
    </source>
</evidence>
<dbReference type="AlphaFoldDB" id="A0A8S1GQA1"/>
<gene>
    <name evidence="3" type="ORF">CAUJ_LOCUS1348</name>
</gene>
<dbReference type="EMBL" id="CAJGYM010000002">
    <property type="protein sequence ID" value="CAD6185429.1"/>
    <property type="molecule type" value="Genomic_DNA"/>
</dbReference>
<feature type="compositionally biased region" description="Basic and acidic residues" evidence="1">
    <location>
        <begin position="157"/>
        <end position="168"/>
    </location>
</feature>
<dbReference type="OrthoDB" id="5785142at2759"/>
<reference evidence="3" key="1">
    <citation type="submission" date="2020-10" db="EMBL/GenBank/DDBJ databases">
        <authorList>
            <person name="Kikuchi T."/>
        </authorList>
    </citation>
    <scope>NUCLEOTIDE SEQUENCE</scope>
    <source>
        <strain evidence="3">NKZ352</strain>
    </source>
</reference>
<feature type="region of interest" description="Disordered" evidence="1">
    <location>
        <begin position="102"/>
        <end position="127"/>
    </location>
</feature>
<sequence>MDTSTEYTDTTDHSVYGLVVFLVILVFFASLTTGLIICLLKIWCTFHHQRRESHVDQRERRSIPHGSPVFDSDSEDDSEQQASFSGRRFSQRLMSYVHKSLDKREKDSGKVEHAQVHEKSISMDTRRVPEINIDEHSTDSVQQFLTGLEGIPANRRPQMDEKRSSKCH</sequence>
<comment type="caution">
    <text evidence="3">The sequence shown here is derived from an EMBL/GenBank/DDBJ whole genome shotgun (WGS) entry which is preliminary data.</text>
</comment>
<keyword evidence="2" id="KW-0812">Transmembrane</keyword>
<feature type="region of interest" description="Disordered" evidence="1">
    <location>
        <begin position="54"/>
        <end position="89"/>
    </location>
</feature>
<evidence type="ECO:0000256" key="1">
    <source>
        <dbReference type="SAM" id="MobiDB-lite"/>
    </source>
</evidence>
<protein>
    <submittedName>
        <fullName evidence="3">Uncharacterized protein</fullName>
    </submittedName>
</protein>
<name>A0A8S1GQA1_9PELO</name>
<dbReference type="Proteomes" id="UP000835052">
    <property type="component" value="Unassembled WGS sequence"/>
</dbReference>
<feature type="transmembrane region" description="Helical" evidence="2">
    <location>
        <begin position="15"/>
        <end position="43"/>
    </location>
</feature>
<keyword evidence="2" id="KW-1133">Transmembrane helix</keyword>
<evidence type="ECO:0000256" key="2">
    <source>
        <dbReference type="SAM" id="Phobius"/>
    </source>
</evidence>
<organism evidence="3 4">
    <name type="scientific">Caenorhabditis auriculariae</name>
    <dbReference type="NCBI Taxonomy" id="2777116"/>
    <lineage>
        <taxon>Eukaryota</taxon>
        <taxon>Metazoa</taxon>
        <taxon>Ecdysozoa</taxon>
        <taxon>Nematoda</taxon>
        <taxon>Chromadorea</taxon>
        <taxon>Rhabditida</taxon>
        <taxon>Rhabditina</taxon>
        <taxon>Rhabditomorpha</taxon>
        <taxon>Rhabditoidea</taxon>
        <taxon>Rhabditidae</taxon>
        <taxon>Peloderinae</taxon>
        <taxon>Caenorhabditis</taxon>
    </lineage>
</organism>
<keyword evidence="2" id="KW-0472">Membrane</keyword>